<evidence type="ECO:0000256" key="8">
    <source>
        <dbReference type="RuleBase" id="RU003557"/>
    </source>
</evidence>
<feature type="domain" description="Thiolase C-terminal" evidence="10">
    <location>
        <begin position="268"/>
        <end position="389"/>
    </location>
</feature>
<evidence type="ECO:0000259" key="9">
    <source>
        <dbReference type="Pfam" id="PF00108"/>
    </source>
</evidence>
<dbReference type="Pfam" id="PF02803">
    <property type="entry name" value="Thiolase_C"/>
    <property type="match status" value="1"/>
</dbReference>
<keyword evidence="3 8" id="KW-0808">Transferase</keyword>
<name>A0A1C4H588_9BIFI</name>
<dbReference type="PANTHER" id="PTHR18919">
    <property type="entry name" value="ACETYL-COA C-ACYLTRANSFERASE"/>
    <property type="match status" value="1"/>
</dbReference>
<evidence type="ECO:0000313" key="11">
    <source>
        <dbReference type="EMBL" id="SCC79953.1"/>
    </source>
</evidence>
<dbReference type="STRING" id="1505727.GA0061077_0900"/>
<comment type="similarity">
    <text evidence="1 8">Belongs to the thiolase-like superfamily. Thiolase family.</text>
</comment>
<evidence type="ECO:0000259" key="10">
    <source>
        <dbReference type="Pfam" id="PF02803"/>
    </source>
</evidence>
<accession>A0A1C4H588</accession>
<dbReference type="Pfam" id="PF00108">
    <property type="entry name" value="Thiolase_N"/>
    <property type="match status" value="1"/>
</dbReference>
<feature type="active site" description="Proton acceptor" evidence="7">
    <location>
        <position position="377"/>
    </location>
</feature>
<sequence length="392" mass="40954">MSGTRIEDGDVVIAASWRTGTGKFRGALSGLSPVELATDLVVRGLERSGMQADMFDQVVLGSVIGTGAKQNVARQVQIAAGMPVEGTAMTVNQVCGSGLKAVRSAQSAIMMGDAQVTLAGGVESMSNAPAFAARVGKNEFDTGSWHDTLYNDALNDAFNGCAMGVTAENLARRFSVGRAELDRYAADSQRKANEAWSAGWFDDEVVPVAGLDRDETVRPGTTAEGLSALKPVFEVDGVVTAGNASPLSDGAAMTVLTTMGNARALGLEPQAVIRGYAEVGYRPDQMGYATIPAIQKLLERCGGQQVGDIDLYEVNEAFATQAWLTREQLGIDPERYNVSGGAIALGHALGASGARILTTLVHNLRRTEKALGVAALCVGGGQGVAMEVENIR</sequence>
<dbReference type="RefSeq" id="WP_091847762.1">
    <property type="nucleotide sequence ID" value="NZ_FMBL01000002.1"/>
</dbReference>
<organism evidence="11 12">
    <name type="scientific">Bifidobacterium commune</name>
    <dbReference type="NCBI Taxonomy" id="1505727"/>
    <lineage>
        <taxon>Bacteria</taxon>
        <taxon>Bacillati</taxon>
        <taxon>Actinomycetota</taxon>
        <taxon>Actinomycetes</taxon>
        <taxon>Bifidobacteriales</taxon>
        <taxon>Bifidobacteriaceae</taxon>
        <taxon>Bifidobacterium</taxon>
    </lineage>
</organism>
<evidence type="ECO:0000313" key="12">
    <source>
        <dbReference type="Proteomes" id="UP000242610"/>
    </source>
</evidence>
<dbReference type="PROSITE" id="PS00099">
    <property type="entry name" value="THIOLASE_3"/>
    <property type="match status" value="1"/>
</dbReference>
<dbReference type="InterPro" id="IPR016039">
    <property type="entry name" value="Thiolase-like"/>
</dbReference>
<dbReference type="InterPro" id="IPR020610">
    <property type="entry name" value="Thiolase_AS"/>
</dbReference>
<proteinExistence type="inferred from homology"/>
<dbReference type="OrthoDB" id="9764638at2"/>
<dbReference type="AlphaFoldDB" id="A0A1C4H588"/>
<dbReference type="Proteomes" id="UP000242610">
    <property type="component" value="Unassembled WGS sequence"/>
</dbReference>
<protein>
    <recommendedName>
        <fullName evidence="6">Probable acetyl-CoA acetyltransferase</fullName>
        <ecNumber evidence="2">2.3.1.9</ecNumber>
    </recommendedName>
    <alternativeName>
        <fullName evidence="5">Acetoacetyl-CoA thiolase</fullName>
    </alternativeName>
</protein>
<feature type="active site" description="Acyl-thioester intermediate" evidence="7">
    <location>
        <position position="95"/>
    </location>
</feature>
<dbReference type="CDD" id="cd00751">
    <property type="entry name" value="thiolase"/>
    <property type="match status" value="1"/>
</dbReference>
<dbReference type="InterPro" id="IPR002155">
    <property type="entry name" value="Thiolase"/>
</dbReference>
<dbReference type="InterPro" id="IPR020617">
    <property type="entry name" value="Thiolase_C"/>
</dbReference>
<evidence type="ECO:0000256" key="5">
    <source>
        <dbReference type="ARBA" id="ARBA00030755"/>
    </source>
</evidence>
<evidence type="ECO:0000256" key="2">
    <source>
        <dbReference type="ARBA" id="ARBA00012705"/>
    </source>
</evidence>
<keyword evidence="12" id="KW-1185">Reference proteome</keyword>
<evidence type="ECO:0000256" key="3">
    <source>
        <dbReference type="ARBA" id="ARBA00022679"/>
    </source>
</evidence>
<evidence type="ECO:0000256" key="7">
    <source>
        <dbReference type="PIRSR" id="PIRSR000429-1"/>
    </source>
</evidence>
<dbReference type="PIRSF" id="PIRSF000429">
    <property type="entry name" value="Ac-CoA_Ac_transf"/>
    <property type="match status" value="1"/>
</dbReference>
<evidence type="ECO:0000256" key="4">
    <source>
        <dbReference type="ARBA" id="ARBA00023315"/>
    </source>
</evidence>
<evidence type="ECO:0000256" key="1">
    <source>
        <dbReference type="ARBA" id="ARBA00010982"/>
    </source>
</evidence>
<dbReference type="InterPro" id="IPR020615">
    <property type="entry name" value="Thiolase_acyl_enz_int_AS"/>
</dbReference>
<keyword evidence="4 8" id="KW-0012">Acyltransferase</keyword>
<dbReference type="EC" id="2.3.1.9" evidence="2"/>
<evidence type="ECO:0000256" key="6">
    <source>
        <dbReference type="ARBA" id="ARBA00040529"/>
    </source>
</evidence>
<reference evidence="12" key="1">
    <citation type="submission" date="2016-08" db="EMBL/GenBank/DDBJ databases">
        <authorList>
            <person name="Varghese N."/>
            <person name="Submissions Spin"/>
        </authorList>
    </citation>
    <scope>NUCLEOTIDE SEQUENCE [LARGE SCALE GENOMIC DNA]</scope>
    <source>
        <strain evidence="12">R-52791</strain>
    </source>
</reference>
<dbReference type="InterPro" id="IPR020616">
    <property type="entry name" value="Thiolase_N"/>
</dbReference>
<dbReference type="GO" id="GO:0003985">
    <property type="term" value="F:acetyl-CoA C-acetyltransferase activity"/>
    <property type="evidence" value="ECO:0007669"/>
    <property type="project" value="UniProtKB-EC"/>
</dbReference>
<feature type="domain" description="Thiolase N-terminal" evidence="9">
    <location>
        <begin position="11"/>
        <end position="258"/>
    </location>
</feature>
<gene>
    <name evidence="11" type="ORF">GA0061077_0900</name>
</gene>
<feature type="active site" description="Proton acceptor" evidence="7">
    <location>
        <position position="347"/>
    </location>
</feature>
<dbReference type="PANTHER" id="PTHR18919:SF107">
    <property type="entry name" value="ACETYL-COA ACETYLTRANSFERASE, CYTOSOLIC"/>
    <property type="match status" value="1"/>
</dbReference>
<dbReference type="Gene3D" id="3.40.47.10">
    <property type="match status" value="1"/>
</dbReference>
<dbReference type="SUPFAM" id="SSF53901">
    <property type="entry name" value="Thiolase-like"/>
    <property type="match status" value="2"/>
</dbReference>
<dbReference type="EMBL" id="FMBL01000002">
    <property type="protein sequence ID" value="SCC79953.1"/>
    <property type="molecule type" value="Genomic_DNA"/>
</dbReference>
<dbReference type="NCBIfam" id="TIGR01930">
    <property type="entry name" value="AcCoA-C-Actrans"/>
    <property type="match status" value="1"/>
</dbReference>
<dbReference type="PROSITE" id="PS00098">
    <property type="entry name" value="THIOLASE_1"/>
    <property type="match status" value="1"/>
</dbReference>